<name>X1DHX3_9ZZZZ</name>
<comment type="caution">
    <text evidence="1">The sequence shown here is derived from an EMBL/GenBank/DDBJ whole genome shotgun (WGS) entry which is preliminary data.</text>
</comment>
<proteinExistence type="predicted"/>
<feature type="non-terminal residue" evidence="1">
    <location>
        <position position="168"/>
    </location>
</feature>
<dbReference type="EMBL" id="BARU01001676">
    <property type="protein sequence ID" value="GAH19807.1"/>
    <property type="molecule type" value="Genomic_DNA"/>
</dbReference>
<protein>
    <submittedName>
        <fullName evidence="1">Uncharacterized protein</fullName>
    </submittedName>
</protein>
<accession>X1DHX3</accession>
<dbReference type="AlphaFoldDB" id="X1DHX3"/>
<reference evidence="1" key="1">
    <citation type="journal article" date="2014" name="Front. Microbiol.">
        <title>High frequency of phylogenetically diverse reductive dehalogenase-homologous genes in deep subseafloor sedimentary metagenomes.</title>
        <authorList>
            <person name="Kawai M."/>
            <person name="Futagami T."/>
            <person name="Toyoda A."/>
            <person name="Takaki Y."/>
            <person name="Nishi S."/>
            <person name="Hori S."/>
            <person name="Arai W."/>
            <person name="Tsubouchi T."/>
            <person name="Morono Y."/>
            <person name="Uchiyama I."/>
            <person name="Ito T."/>
            <person name="Fujiyama A."/>
            <person name="Inagaki F."/>
            <person name="Takami H."/>
        </authorList>
    </citation>
    <scope>NUCLEOTIDE SEQUENCE</scope>
    <source>
        <strain evidence="1">Expedition CK06-06</strain>
    </source>
</reference>
<organism evidence="1">
    <name type="scientific">marine sediment metagenome</name>
    <dbReference type="NCBI Taxonomy" id="412755"/>
    <lineage>
        <taxon>unclassified sequences</taxon>
        <taxon>metagenomes</taxon>
        <taxon>ecological metagenomes</taxon>
    </lineage>
</organism>
<evidence type="ECO:0000313" key="1">
    <source>
        <dbReference type="EMBL" id="GAH19807.1"/>
    </source>
</evidence>
<sequence length="168" mass="18481">MGFNVANVKPDNFSFGPGVLFAGVCGCGICPMIDIGAVRSGAELTVTREKITVEQGSPYQRITDYVIRETVTLTVTGIEWRFDNLERALGAGVVDGESPVDPLRDKSYRFGGDMKVASLPLCYRHHTAEGDEIWVKLWCAQGNGEITITFGDDIHEFPYGFTAVQREK</sequence>
<gene>
    <name evidence="1" type="ORF">S03H2_04275</name>
</gene>